<keyword evidence="2" id="KW-1185">Reference proteome</keyword>
<gene>
    <name evidence="1" type="ordered locus">Sfum_0145</name>
</gene>
<sequence>MRVTMVSTSYPFDPEDWRGRFIKEMVYALAEDRAVELSLWAPPGKIPDNVAYRPTAAEAAWLKDLLARGGIAHLIRSRTPRGFEAVFKLLWLLRRNCLRKPEADVAHVNWLQNVLPFWGTSIPAVVSVLGTDFGLLRVPGVTGLIRTVLRQRECLIAPNADWMVPELEKRFGDVARVRAIPFGVDDRWFSVKPIRTPGAPRQWLVVSRVTEKKIGPLFSWGEGLFGTDDELHLLGPMQEDLSIPGWVRYHGPTHPDALESEWFPRAAGLISVSRHDEGRPQVILEAMAARLPILASAIPAHRNVVRHMETGWLASSREEFAGGLEWLARPDHNEAAGASAHDWVRREIGTWRDCADRYKTAYRMVTGVEG</sequence>
<dbReference type="InParanoid" id="A0LEJ5"/>
<dbReference type="CDD" id="cd03801">
    <property type="entry name" value="GT4_PimA-like"/>
    <property type="match status" value="1"/>
</dbReference>
<dbReference type="STRING" id="335543.Sfum_0145"/>
<dbReference type="Proteomes" id="UP000001784">
    <property type="component" value="Chromosome"/>
</dbReference>
<protein>
    <submittedName>
        <fullName evidence="1">Uncharacterized protein</fullName>
    </submittedName>
</protein>
<dbReference type="PANTHER" id="PTHR12526">
    <property type="entry name" value="GLYCOSYLTRANSFERASE"/>
    <property type="match status" value="1"/>
</dbReference>
<proteinExistence type="predicted"/>
<dbReference type="KEGG" id="sfu:Sfum_0145"/>
<organism evidence="1 2">
    <name type="scientific">Syntrophobacter fumaroxidans (strain DSM 10017 / MPOB)</name>
    <dbReference type="NCBI Taxonomy" id="335543"/>
    <lineage>
        <taxon>Bacteria</taxon>
        <taxon>Pseudomonadati</taxon>
        <taxon>Thermodesulfobacteriota</taxon>
        <taxon>Syntrophobacteria</taxon>
        <taxon>Syntrophobacterales</taxon>
        <taxon>Syntrophobacteraceae</taxon>
        <taxon>Syntrophobacter</taxon>
    </lineage>
</organism>
<evidence type="ECO:0000313" key="1">
    <source>
        <dbReference type="EMBL" id="ABK15847.1"/>
    </source>
</evidence>
<name>A0LEJ5_SYNFM</name>
<dbReference type="Gene3D" id="3.40.50.2000">
    <property type="entry name" value="Glycogen Phosphorylase B"/>
    <property type="match status" value="2"/>
</dbReference>
<dbReference type="HOGENOM" id="CLU_768855_0_0_7"/>
<dbReference type="SUPFAM" id="SSF53756">
    <property type="entry name" value="UDP-Glycosyltransferase/glycogen phosphorylase"/>
    <property type="match status" value="1"/>
</dbReference>
<accession>A0LEJ5</accession>
<dbReference type="RefSeq" id="WP_011697020.1">
    <property type="nucleotide sequence ID" value="NC_008554.1"/>
</dbReference>
<evidence type="ECO:0000313" key="2">
    <source>
        <dbReference type="Proteomes" id="UP000001784"/>
    </source>
</evidence>
<dbReference type="Pfam" id="PF13692">
    <property type="entry name" value="Glyco_trans_1_4"/>
    <property type="match status" value="1"/>
</dbReference>
<dbReference type="EMBL" id="CP000478">
    <property type="protein sequence ID" value="ABK15847.1"/>
    <property type="molecule type" value="Genomic_DNA"/>
</dbReference>
<dbReference type="eggNOG" id="COG0438">
    <property type="taxonomic scope" value="Bacteria"/>
</dbReference>
<reference evidence="1 2" key="1">
    <citation type="submission" date="2006-10" db="EMBL/GenBank/DDBJ databases">
        <title>Complete sequence of Syntrophobacter fumaroxidans MPOB.</title>
        <authorList>
            <consortium name="US DOE Joint Genome Institute"/>
            <person name="Copeland A."/>
            <person name="Lucas S."/>
            <person name="Lapidus A."/>
            <person name="Barry K."/>
            <person name="Detter J.C."/>
            <person name="Glavina del Rio T."/>
            <person name="Hammon N."/>
            <person name="Israni S."/>
            <person name="Pitluck S."/>
            <person name="Goltsman E.G."/>
            <person name="Martinez M."/>
            <person name="Schmutz J."/>
            <person name="Larimer F."/>
            <person name="Land M."/>
            <person name="Hauser L."/>
            <person name="Kyrpides N."/>
            <person name="Kim E."/>
            <person name="Boone D.R."/>
            <person name="Brockman F."/>
            <person name="Culley D."/>
            <person name="Ferry J."/>
            <person name="Gunsalus R."/>
            <person name="McInerney M.J."/>
            <person name="Morrison M."/>
            <person name="Plugge C."/>
            <person name="Rohlin L."/>
            <person name="Scholten J."/>
            <person name="Sieber J."/>
            <person name="Stams A.J.M."/>
            <person name="Worm P."/>
            <person name="Henstra A.M."/>
            <person name="Richardson P."/>
        </authorList>
    </citation>
    <scope>NUCLEOTIDE SEQUENCE [LARGE SCALE GENOMIC DNA]</scope>
    <source>
        <strain evidence="2">DSM 10017 / MPOB</strain>
    </source>
</reference>
<dbReference type="AlphaFoldDB" id="A0LEJ5"/>